<dbReference type="GO" id="GO:0005829">
    <property type="term" value="C:cytosol"/>
    <property type="evidence" value="ECO:0007669"/>
    <property type="project" value="TreeGrafter"/>
</dbReference>
<dbReference type="GO" id="GO:0006281">
    <property type="term" value="P:DNA repair"/>
    <property type="evidence" value="ECO:0007669"/>
    <property type="project" value="TreeGrafter"/>
</dbReference>
<dbReference type="GO" id="GO:0008967">
    <property type="term" value="F:phosphoglycolate phosphatase activity"/>
    <property type="evidence" value="ECO:0007669"/>
    <property type="project" value="TreeGrafter"/>
</dbReference>
<reference evidence="1 2" key="1">
    <citation type="journal article" date="2015" name="Nature">
        <title>rRNA introns, odd ribosomes, and small enigmatic genomes across a large radiation of phyla.</title>
        <authorList>
            <person name="Brown C.T."/>
            <person name="Hug L.A."/>
            <person name="Thomas B.C."/>
            <person name="Sharon I."/>
            <person name="Castelle C.J."/>
            <person name="Singh A."/>
            <person name="Wilkins M.J."/>
            <person name="Williams K.H."/>
            <person name="Banfield J.F."/>
        </authorList>
    </citation>
    <scope>NUCLEOTIDE SEQUENCE [LARGE SCALE GENOMIC DNA]</scope>
</reference>
<dbReference type="SUPFAM" id="SSF56784">
    <property type="entry name" value="HAD-like"/>
    <property type="match status" value="1"/>
</dbReference>
<dbReference type="SFLD" id="SFLDS00003">
    <property type="entry name" value="Haloacid_Dehalogenase"/>
    <property type="match status" value="1"/>
</dbReference>
<dbReference type="PANTHER" id="PTHR43434:SF13">
    <property type="entry name" value="PHOSPHOGLYCOLATE PHOSPHATASE"/>
    <property type="match status" value="1"/>
</dbReference>
<gene>
    <name evidence="1" type="ORF">UT34_C0001G0136</name>
</gene>
<organism evidence="1 2">
    <name type="scientific">candidate division WS6 bacterium GW2011_GWF2_39_15</name>
    <dbReference type="NCBI Taxonomy" id="1619100"/>
    <lineage>
        <taxon>Bacteria</taxon>
        <taxon>Candidatus Dojkabacteria</taxon>
    </lineage>
</organism>
<dbReference type="NCBIfam" id="TIGR01549">
    <property type="entry name" value="HAD-SF-IA-v1"/>
    <property type="match status" value="1"/>
</dbReference>
<dbReference type="Gene3D" id="1.10.150.240">
    <property type="entry name" value="Putative phosphatase, domain 2"/>
    <property type="match status" value="1"/>
</dbReference>
<protein>
    <submittedName>
        <fullName evidence="1">Haloacid dehalogenase superfamily enzyme, subfamily IA</fullName>
    </submittedName>
</protein>
<dbReference type="AlphaFoldDB" id="A0A0G0MZX3"/>
<dbReference type="InterPro" id="IPR050155">
    <property type="entry name" value="HAD-like_hydrolase_sf"/>
</dbReference>
<dbReference type="SFLD" id="SFLDG01129">
    <property type="entry name" value="C1.5:_HAD__Beta-PGM__Phosphata"/>
    <property type="match status" value="1"/>
</dbReference>
<dbReference type="STRING" id="1619100.UT34_C0001G0136"/>
<evidence type="ECO:0000313" key="1">
    <source>
        <dbReference type="EMBL" id="KKR06096.1"/>
    </source>
</evidence>
<evidence type="ECO:0000313" key="2">
    <source>
        <dbReference type="Proteomes" id="UP000034799"/>
    </source>
</evidence>
<dbReference type="PANTHER" id="PTHR43434">
    <property type="entry name" value="PHOSPHOGLYCOLATE PHOSPHATASE"/>
    <property type="match status" value="1"/>
</dbReference>
<dbReference type="EMBL" id="LBWK01000001">
    <property type="protein sequence ID" value="KKR06096.1"/>
    <property type="molecule type" value="Genomic_DNA"/>
</dbReference>
<dbReference type="InterPro" id="IPR023198">
    <property type="entry name" value="PGP-like_dom2"/>
</dbReference>
<accession>A0A0G0MZX3</accession>
<dbReference type="InterPro" id="IPR036412">
    <property type="entry name" value="HAD-like_sf"/>
</dbReference>
<proteinExistence type="predicted"/>
<sequence>MYKNIIFDFDGTLNDSRDFTIATFVGIMKERIKRNFNHYLSKDKREILQEVRTLTFRTLKERFKLNLITFLKTNIRIQELEYQFLVNNSKETVLKELPFYNGMIELTEELKKQGRNIYILSSNKAKVIKYMLKLIGKEDLFIDINGETSLFGKEMKLRTFMSKHKMKKEDTIYIGDESRDAYASKKVGISIASVTWGYANTKVLQLEKPTYICESVKELRKILL</sequence>
<name>A0A0G0MZX3_9BACT</name>
<dbReference type="Pfam" id="PF13419">
    <property type="entry name" value="HAD_2"/>
    <property type="match status" value="1"/>
</dbReference>
<dbReference type="InterPro" id="IPR041492">
    <property type="entry name" value="HAD_2"/>
</dbReference>
<dbReference type="InterPro" id="IPR023214">
    <property type="entry name" value="HAD_sf"/>
</dbReference>
<dbReference type="Gene3D" id="3.40.50.1000">
    <property type="entry name" value="HAD superfamily/HAD-like"/>
    <property type="match status" value="1"/>
</dbReference>
<dbReference type="Proteomes" id="UP000034799">
    <property type="component" value="Unassembled WGS sequence"/>
</dbReference>
<dbReference type="InterPro" id="IPR006439">
    <property type="entry name" value="HAD-SF_hydro_IA"/>
</dbReference>
<comment type="caution">
    <text evidence="1">The sequence shown here is derived from an EMBL/GenBank/DDBJ whole genome shotgun (WGS) entry which is preliminary data.</text>
</comment>